<protein>
    <recommendedName>
        <fullName evidence="2">Cyclophilin-like domain-containing protein</fullName>
    </recommendedName>
</protein>
<evidence type="ECO:0000256" key="1">
    <source>
        <dbReference type="SAM" id="Phobius"/>
    </source>
</evidence>
<dbReference type="Proteomes" id="UP000051054">
    <property type="component" value="Unassembled WGS sequence"/>
</dbReference>
<dbReference type="EMBL" id="AZGD01000057">
    <property type="protein sequence ID" value="KRM19332.1"/>
    <property type="molecule type" value="Genomic_DNA"/>
</dbReference>
<sequence>MNRKHFKLAYFFIAILVAVALFIHYNQQQSSSQVNLGGKVMTSKQSNSTIKHHVTINFNNQNFSATLNDSPTTQSLLKKLPLTVQFRTYGNDKEKIADLPFTPELGNYEYDDNGQAGKIAYWQPDNRLVIYYGSVGHYPGINVIGNFDDPKAAALLQKAPDDTEVTFNK</sequence>
<dbReference type="InterPro" id="IPR041183">
    <property type="entry name" value="Cyclophilin-like"/>
</dbReference>
<keyword evidence="1" id="KW-0812">Transmembrane</keyword>
<reference evidence="3 4" key="1">
    <citation type="journal article" date="2015" name="Genome Announc.">
        <title>Expanding the biotechnology potential of lactobacilli through comparative genomics of 213 strains and associated genera.</title>
        <authorList>
            <person name="Sun Z."/>
            <person name="Harris H.M."/>
            <person name="McCann A."/>
            <person name="Guo C."/>
            <person name="Argimon S."/>
            <person name="Zhang W."/>
            <person name="Yang X."/>
            <person name="Jeffery I.B."/>
            <person name="Cooney J.C."/>
            <person name="Kagawa T.F."/>
            <person name="Liu W."/>
            <person name="Song Y."/>
            <person name="Salvetti E."/>
            <person name="Wrobel A."/>
            <person name="Rasinkangas P."/>
            <person name="Parkhill J."/>
            <person name="Rea M.C."/>
            <person name="O'Sullivan O."/>
            <person name="Ritari J."/>
            <person name="Douillard F.P."/>
            <person name="Paul Ross R."/>
            <person name="Yang R."/>
            <person name="Briner A.E."/>
            <person name="Felis G.E."/>
            <person name="de Vos W.M."/>
            <person name="Barrangou R."/>
            <person name="Klaenhammer T.R."/>
            <person name="Caufield P.W."/>
            <person name="Cui Y."/>
            <person name="Zhang H."/>
            <person name="O'Toole P.W."/>
        </authorList>
    </citation>
    <scope>NUCLEOTIDE SEQUENCE [LARGE SCALE GENOMIC DNA]</scope>
    <source>
        <strain evidence="3 4">DSM 18933</strain>
    </source>
</reference>
<dbReference type="InterPro" id="IPR029000">
    <property type="entry name" value="Cyclophilin-like_dom_sf"/>
</dbReference>
<dbReference type="eggNOG" id="COG4925">
    <property type="taxonomic scope" value="Bacteria"/>
</dbReference>
<evidence type="ECO:0000259" key="2">
    <source>
        <dbReference type="Pfam" id="PF18050"/>
    </source>
</evidence>
<keyword evidence="1" id="KW-0472">Membrane</keyword>
<keyword evidence="4" id="KW-1185">Reference proteome</keyword>
<dbReference type="Gene3D" id="2.40.100.20">
    <property type="match status" value="1"/>
</dbReference>
<dbReference type="RefSeq" id="WP_081774072.1">
    <property type="nucleotide sequence ID" value="NZ_AZGD01000057.1"/>
</dbReference>
<evidence type="ECO:0000313" key="3">
    <source>
        <dbReference type="EMBL" id="KRM19332.1"/>
    </source>
</evidence>
<dbReference type="PATRIC" id="fig|1423755.3.peg.281"/>
<dbReference type="AlphaFoldDB" id="A0A0R1WT34"/>
<gene>
    <name evidence="3" type="ORF">FC40_GL000260</name>
</gene>
<comment type="caution">
    <text evidence="3">The sequence shown here is derived from an EMBL/GenBank/DDBJ whole genome shotgun (WGS) entry which is preliminary data.</text>
</comment>
<dbReference type="STRING" id="1423755.FC40_GL000260"/>
<name>A0A0R1WT34_9LACO</name>
<organism evidence="3 4">
    <name type="scientific">Ligilactobacillus hayakitensis DSM 18933 = JCM 14209</name>
    <dbReference type="NCBI Taxonomy" id="1423755"/>
    <lineage>
        <taxon>Bacteria</taxon>
        <taxon>Bacillati</taxon>
        <taxon>Bacillota</taxon>
        <taxon>Bacilli</taxon>
        <taxon>Lactobacillales</taxon>
        <taxon>Lactobacillaceae</taxon>
        <taxon>Ligilactobacillus</taxon>
    </lineage>
</organism>
<proteinExistence type="predicted"/>
<keyword evidence="1" id="KW-1133">Transmembrane helix</keyword>
<feature type="transmembrane region" description="Helical" evidence="1">
    <location>
        <begin position="7"/>
        <end position="25"/>
    </location>
</feature>
<accession>A0A0R1WT34</accession>
<dbReference type="Pfam" id="PF18050">
    <property type="entry name" value="Cyclophil_like2"/>
    <property type="match status" value="1"/>
</dbReference>
<dbReference type="SUPFAM" id="SSF50891">
    <property type="entry name" value="Cyclophilin-like"/>
    <property type="match status" value="1"/>
</dbReference>
<evidence type="ECO:0000313" key="4">
    <source>
        <dbReference type="Proteomes" id="UP000051054"/>
    </source>
</evidence>
<feature type="domain" description="Cyclophilin-like" evidence="2">
    <location>
        <begin position="56"/>
        <end position="167"/>
    </location>
</feature>
<dbReference type="OrthoDB" id="2329019at2"/>